<evidence type="ECO:0000259" key="3">
    <source>
        <dbReference type="Pfam" id="PF05368"/>
    </source>
</evidence>
<dbReference type="PANTHER" id="PTHR47706">
    <property type="entry name" value="NMRA-LIKE FAMILY PROTEIN"/>
    <property type="match status" value="1"/>
</dbReference>
<feature type="domain" description="NmrA-like" evidence="3">
    <location>
        <begin position="12"/>
        <end position="255"/>
    </location>
</feature>
<evidence type="ECO:0000313" key="5">
    <source>
        <dbReference type="Proteomes" id="UP000472372"/>
    </source>
</evidence>
<dbReference type="Pfam" id="PF05368">
    <property type="entry name" value="NmrA"/>
    <property type="match status" value="1"/>
</dbReference>
<name>A0A6S6VPN6_9PLEO</name>
<keyword evidence="2" id="KW-0560">Oxidoreductase</keyword>
<evidence type="ECO:0000313" key="4">
    <source>
        <dbReference type="EMBL" id="CAE6996353.1"/>
    </source>
</evidence>
<protein>
    <submittedName>
        <fullName evidence="4">NmrA domain containing protein</fullName>
    </submittedName>
</protein>
<dbReference type="Proteomes" id="UP000472372">
    <property type="component" value="Chromosome 1"/>
</dbReference>
<accession>A0A6S6VPN6</accession>
<dbReference type="InterPro" id="IPR036291">
    <property type="entry name" value="NAD(P)-bd_dom_sf"/>
</dbReference>
<dbReference type="SUPFAM" id="SSF51735">
    <property type="entry name" value="NAD(P)-binding Rossmann-fold domains"/>
    <property type="match status" value="1"/>
</dbReference>
<gene>
    <name evidence="4" type="ORF">PTTW11_00329</name>
</gene>
<proteinExistence type="predicted"/>
<evidence type="ECO:0000256" key="1">
    <source>
        <dbReference type="ARBA" id="ARBA00022857"/>
    </source>
</evidence>
<reference evidence="4" key="1">
    <citation type="submission" date="2021-02" db="EMBL/GenBank/DDBJ databases">
        <authorList>
            <person name="Syme A R."/>
            <person name="Syme A R."/>
            <person name="Moolhuijzen P."/>
        </authorList>
    </citation>
    <scope>NUCLEOTIDE SEQUENCE</scope>
    <source>
        <strain evidence="4">W1-1</strain>
    </source>
</reference>
<organism evidence="4 5">
    <name type="scientific">Pyrenophora teres f. teres</name>
    <dbReference type="NCBI Taxonomy" id="97479"/>
    <lineage>
        <taxon>Eukaryota</taxon>
        <taxon>Fungi</taxon>
        <taxon>Dikarya</taxon>
        <taxon>Ascomycota</taxon>
        <taxon>Pezizomycotina</taxon>
        <taxon>Dothideomycetes</taxon>
        <taxon>Pleosporomycetidae</taxon>
        <taxon>Pleosporales</taxon>
        <taxon>Pleosporineae</taxon>
        <taxon>Pleosporaceae</taxon>
        <taxon>Pyrenophora</taxon>
    </lineage>
</organism>
<dbReference type="PANTHER" id="PTHR47706:SF6">
    <property type="entry name" value="NMRA-LIKE FAMILY PROTEIN (AFU_ORTHOLOGUE AFUA_6G00280)"/>
    <property type="match status" value="1"/>
</dbReference>
<dbReference type="GO" id="GO:0016491">
    <property type="term" value="F:oxidoreductase activity"/>
    <property type="evidence" value="ECO:0007669"/>
    <property type="project" value="UniProtKB-KW"/>
</dbReference>
<dbReference type="EMBL" id="HG992977">
    <property type="protein sequence ID" value="CAE6996353.1"/>
    <property type="molecule type" value="Genomic_DNA"/>
</dbReference>
<sequence length="310" mass="34828">MSTTKILLLGLGELGSAFLSHLITLPFTHLTVGTPNPSKHASLLASYPTVSHRAIDLAAPSDSLTKTFAAFDILIIATGFSSNIDSVTKLANEVLEAGKIRQAHRKSKLWFFPWQWGVDYDITGDAEGKMPLFGKQKAVRDLLRERAEESGVDWTIVSTGIFMSFLFEDFWGIVDRSREDDGRIVVRCLKNWEHKVTVTDVDDIGRVLAKIVARHVEANNRILYIAGDTVSYQELADVVGRVNGKEIGREEWSIPHLEAELKADPDNQIKKYRLVFARDGVWWDKEKTVNHQLGINMVDVETHARKLFGN</sequence>
<dbReference type="AlphaFoldDB" id="A0A6S6VPN6"/>
<dbReference type="Gene3D" id="3.40.50.720">
    <property type="entry name" value="NAD(P)-binding Rossmann-like Domain"/>
    <property type="match status" value="1"/>
</dbReference>
<evidence type="ECO:0000256" key="2">
    <source>
        <dbReference type="ARBA" id="ARBA00023002"/>
    </source>
</evidence>
<keyword evidence="1" id="KW-0521">NADP</keyword>
<dbReference type="InterPro" id="IPR008030">
    <property type="entry name" value="NmrA-like"/>
</dbReference>
<dbReference type="InterPro" id="IPR051609">
    <property type="entry name" value="NmrA/Isoflavone_reductase-like"/>
</dbReference>